<dbReference type="GO" id="GO:0045174">
    <property type="term" value="F:glutathione dehydrogenase (ascorbate) activity"/>
    <property type="evidence" value="ECO:0007669"/>
    <property type="project" value="UniProtKB-ARBA"/>
</dbReference>
<dbReference type="Gene3D" id="3.40.30.10">
    <property type="entry name" value="Glutaredoxin"/>
    <property type="match status" value="2"/>
</dbReference>
<dbReference type="InterPro" id="IPR010987">
    <property type="entry name" value="Glutathione-S-Trfase_C-like"/>
</dbReference>
<dbReference type="PRINTS" id="PR01625">
    <property type="entry name" value="GSTRNSFRASEO"/>
</dbReference>
<comment type="similarity">
    <text evidence="1">Belongs to the GST superfamily. Omega family.</text>
</comment>
<dbReference type="SUPFAM" id="SSF52833">
    <property type="entry name" value="Thioredoxin-like"/>
    <property type="match status" value="1"/>
</dbReference>
<dbReference type="PANTHER" id="PTHR43968:SF6">
    <property type="entry name" value="GLUTATHIONE S-TRANSFERASE OMEGA"/>
    <property type="match status" value="1"/>
</dbReference>
<keyword evidence="2" id="KW-0560">Oxidoreductase</keyword>
<dbReference type="Gene3D" id="1.20.1050.10">
    <property type="match status" value="1"/>
</dbReference>
<dbReference type="PROSITE" id="PS50404">
    <property type="entry name" value="GST_NTER"/>
    <property type="match status" value="1"/>
</dbReference>
<evidence type="ECO:0000256" key="1">
    <source>
        <dbReference type="ARBA" id="ARBA00011067"/>
    </source>
</evidence>
<dbReference type="InterPro" id="IPR040079">
    <property type="entry name" value="Glutathione_S-Trfase"/>
</dbReference>
<accession>A0A8J4XNK5</accession>
<feature type="domain" description="GST N-terminal" evidence="3">
    <location>
        <begin position="51"/>
        <end position="111"/>
    </location>
</feature>
<dbReference type="PANTHER" id="PTHR43968">
    <property type="match status" value="1"/>
</dbReference>
<dbReference type="InterPro" id="IPR005442">
    <property type="entry name" value="GST_omega"/>
</dbReference>
<dbReference type="GO" id="GO:0004364">
    <property type="term" value="F:glutathione transferase activity"/>
    <property type="evidence" value="ECO:0007669"/>
    <property type="project" value="InterPro"/>
</dbReference>
<evidence type="ECO:0000259" key="4">
    <source>
        <dbReference type="PROSITE" id="PS50405"/>
    </source>
</evidence>
<evidence type="ECO:0000313" key="5">
    <source>
        <dbReference type="EMBL" id="KAG0710578.1"/>
    </source>
</evidence>
<dbReference type="Pfam" id="PF13417">
    <property type="entry name" value="GST_N_3"/>
    <property type="match status" value="1"/>
</dbReference>
<dbReference type="OrthoDB" id="4951845at2759"/>
<proteinExistence type="inferred from homology"/>
<dbReference type="PROSITE" id="PS50405">
    <property type="entry name" value="GST_CTER"/>
    <property type="match status" value="1"/>
</dbReference>
<evidence type="ECO:0000259" key="3">
    <source>
        <dbReference type="PROSITE" id="PS50404"/>
    </source>
</evidence>
<dbReference type="AlphaFoldDB" id="A0A8J4XNK5"/>
<evidence type="ECO:0000256" key="2">
    <source>
        <dbReference type="ARBA" id="ARBA00023002"/>
    </source>
</evidence>
<dbReference type="InterPro" id="IPR050983">
    <property type="entry name" value="GST_Omega/HSP26"/>
</dbReference>
<dbReference type="InterPro" id="IPR004045">
    <property type="entry name" value="Glutathione_S-Trfase_N"/>
</dbReference>
<dbReference type="GO" id="GO:0005737">
    <property type="term" value="C:cytoplasm"/>
    <property type="evidence" value="ECO:0007669"/>
    <property type="project" value="InterPro"/>
</dbReference>
<dbReference type="SFLD" id="SFLDG00358">
    <property type="entry name" value="Main_(cytGST)"/>
    <property type="match status" value="1"/>
</dbReference>
<feature type="domain" description="GST C-terminal" evidence="4">
    <location>
        <begin position="116"/>
        <end position="221"/>
    </location>
</feature>
<dbReference type="SUPFAM" id="SSF47616">
    <property type="entry name" value="GST C-terminal domain-like"/>
    <property type="match status" value="1"/>
</dbReference>
<dbReference type="SFLD" id="SFLDS00019">
    <property type="entry name" value="Glutathione_Transferase_(cytos"/>
    <property type="match status" value="1"/>
</dbReference>
<gene>
    <name evidence="5" type="primary">se_0</name>
    <name evidence="5" type="ORF">GWK47_022532</name>
</gene>
<dbReference type="GO" id="GO:0006749">
    <property type="term" value="P:glutathione metabolic process"/>
    <property type="evidence" value="ECO:0007669"/>
    <property type="project" value="TreeGrafter"/>
</dbReference>
<dbReference type="InterPro" id="IPR036249">
    <property type="entry name" value="Thioredoxin-like_sf"/>
</dbReference>
<keyword evidence="6" id="KW-1185">Reference proteome</keyword>
<organism evidence="5 6">
    <name type="scientific">Chionoecetes opilio</name>
    <name type="common">Atlantic snow crab</name>
    <name type="synonym">Cancer opilio</name>
    <dbReference type="NCBI Taxonomy" id="41210"/>
    <lineage>
        <taxon>Eukaryota</taxon>
        <taxon>Metazoa</taxon>
        <taxon>Ecdysozoa</taxon>
        <taxon>Arthropoda</taxon>
        <taxon>Crustacea</taxon>
        <taxon>Multicrustacea</taxon>
        <taxon>Malacostraca</taxon>
        <taxon>Eumalacostraca</taxon>
        <taxon>Eucarida</taxon>
        <taxon>Decapoda</taxon>
        <taxon>Pleocyemata</taxon>
        <taxon>Brachyura</taxon>
        <taxon>Eubrachyura</taxon>
        <taxon>Majoidea</taxon>
        <taxon>Majidae</taxon>
        <taxon>Chionoecetes</taxon>
    </lineage>
</organism>
<reference evidence="5" key="1">
    <citation type="submission" date="2020-07" db="EMBL/GenBank/DDBJ databases">
        <title>The High-quality genome of the commercially important snow crab, Chionoecetes opilio.</title>
        <authorList>
            <person name="Jeong J.-H."/>
            <person name="Ryu S."/>
        </authorList>
    </citation>
    <scope>NUCLEOTIDE SEQUENCE</scope>
    <source>
        <strain evidence="5">MADBK_172401_WGS</strain>
        <tissue evidence="5">Digestive gland</tissue>
    </source>
</reference>
<protein>
    <submittedName>
        <fullName evidence="5">Pyrimidodiazepine synthase</fullName>
    </submittedName>
</protein>
<sequence length="221" mass="25260">MEFNSEGLQLWPCQMRHFDAYLLWGAEIHLVLLSLYQATGRGSSCPPPVAGLLRCYSMKFCPFAQRACIILAAKDIKVLLGKVPSIELDGQVMIESRVICDYLDEAYPSPPLYPSDPWKKGHDRMLMELFNKVSPAIYKVYYARGDQKLVSQGLDDIRAGLDPLEAELKERNTKYFFGETPGMLDYMIWPWMERLPVVRKFAAEDTLPEDQFPKLVSLSID</sequence>
<name>A0A8J4XNK5_CHIOP</name>
<dbReference type="Pfam" id="PF13410">
    <property type="entry name" value="GST_C_2"/>
    <property type="match status" value="1"/>
</dbReference>
<evidence type="ECO:0000313" key="6">
    <source>
        <dbReference type="Proteomes" id="UP000770661"/>
    </source>
</evidence>
<dbReference type="FunFam" id="1.20.1050.10:FF:000009">
    <property type="entry name" value="Glutathione S-transferase omega-1"/>
    <property type="match status" value="1"/>
</dbReference>
<comment type="caution">
    <text evidence="5">The sequence shown here is derived from an EMBL/GenBank/DDBJ whole genome shotgun (WGS) entry which is preliminary data.</text>
</comment>
<dbReference type="Proteomes" id="UP000770661">
    <property type="component" value="Unassembled WGS sequence"/>
</dbReference>
<dbReference type="InterPro" id="IPR036282">
    <property type="entry name" value="Glutathione-S-Trfase_C_sf"/>
</dbReference>
<dbReference type="EMBL" id="JACEEZ010024063">
    <property type="protein sequence ID" value="KAG0710578.1"/>
    <property type="molecule type" value="Genomic_DNA"/>
</dbReference>